<dbReference type="PANTHER" id="PTHR36113:SF1">
    <property type="entry name" value="GLYOXALASE_BLEOMYCIN RESISTANCE PROTEIN_DIOXYGENASE"/>
    <property type="match status" value="1"/>
</dbReference>
<proteinExistence type="predicted"/>
<protein>
    <recommendedName>
        <fullName evidence="1">VOC domain-containing protein</fullName>
    </recommendedName>
</protein>
<evidence type="ECO:0000259" key="1">
    <source>
        <dbReference type="PROSITE" id="PS51819"/>
    </source>
</evidence>
<dbReference type="PANTHER" id="PTHR36113">
    <property type="entry name" value="LYASE, PUTATIVE-RELATED-RELATED"/>
    <property type="match status" value="1"/>
</dbReference>
<dbReference type="InterPro" id="IPR051332">
    <property type="entry name" value="Fosfomycin_Res_Enzymes"/>
</dbReference>
<feature type="domain" description="VOC" evidence="1">
    <location>
        <begin position="2"/>
        <end position="128"/>
    </location>
</feature>
<dbReference type="Gene3D" id="3.10.180.10">
    <property type="entry name" value="2,3-Dihydroxybiphenyl 1,2-Dioxygenase, domain 1"/>
    <property type="match status" value="1"/>
</dbReference>
<sequence length="128" mass="14597">MKIEHVAIWVNDLESMRSFYQTYFNMQCSKKYQNSDKGFSSYFLSFDSGARLEIMKKEDIINETKNKGITNGLTHLAISVGSKEAVDVCTDCLRRDGFTIYGEPRTTGDGYYESVILDPEGNHIEITE</sequence>
<dbReference type="Pfam" id="PF00903">
    <property type="entry name" value="Glyoxalase"/>
    <property type="match status" value="1"/>
</dbReference>
<name>A0A644WY59_9ZZZZ</name>
<evidence type="ECO:0000313" key="2">
    <source>
        <dbReference type="EMBL" id="MPM08846.1"/>
    </source>
</evidence>
<accession>A0A644WY59</accession>
<organism evidence="2">
    <name type="scientific">bioreactor metagenome</name>
    <dbReference type="NCBI Taxonomy" id="1076179"/>
    <lineage>
        <taxon>unclassified sequences</taxon>
        <taxon>metagenomes</taxon>
        <taxon>ecological metagenomes</taxon>
    </lineage>
</organism>
<reference evidence="2" key="1">
    <citation type="submission" date="2019-08" db="EMBL/GenBank/DDBJ databases">
        <authorList>
            <person name="Kucharzyk K."/>
            <person name="Murdoch R.W."/>
            <person name="Higgins S."/>
            <person name="Loffler F."/>
        </authorList>
    </citation>
    <scope>NUCLEOTIDE SEQUENCE</scope>
</reference>
<comment type="caution">
    <text evidence="2">The sequence shown here is derived from an EMBL/GenBank/DDBJ whole genome shotgun (WGS) entry which is preliminary data.</text>
</comment>
<gene>
    <name evidence="2" type="ORF">SDC9_55162</name>
</gene>
<dbReference type="AlphaFoldDB" id="A0A644WY59"/>
<dbReference type="EMBL" id="VSSQ01001497">
    <property type="protein sequence ID" value="MPM08846.1"/>
    <property type="molecule type" value="Genomic_DNA"/>
</dbReference>
<dbReference type="InterPro" id="IPR004360">
    <property type="entry name" value="Glyas_Fos-R_dOase_dom"/>
</dbReference>
<dbReference type="InterPro" id="IPR037523">
    <property type="entry name" value="VOC_core"/>
</dbReference>
<dbReference type="InterPro" id="IPR029068">
    <property type="entry name" value="Glyas_Bleomycin-R_OHBP_Dase"/>
</dbReference>
<dbReference type="PROSITE" id="PS51819">
    <property type="entry name" value="VOC"/>
    <property type="match status" value="1"/>
</dbReference>
<dbReference type="SUPFAM" id="SSF54593">
    <property type="entry name" value="Glyoxalase/Bleomycin resistance protein/Dihydroxybiphenyl dioxygenase"/>
    <property type="match status" value="1"/>
</dbReference>